<feature type="region of interest" description="Disordered" evidence="8">
    <location>
        <begin position="566"/>
        <end position="590"/>
    </location>
</feature>
<sequence>MAQRLRMWGKTLIGYPEQPIPRTITTRDYLYRFKNINVKRSALEYLSSLLPFLKWISRYNFGWAIGDIIAGLTVGLVLVPQSMSYAKIATLAPEYGLYASFVGVSIYCLFATAKDVSIGPVAVMSLQVAAVIKDVQKSHPGVYTGPEIAVGLAFICGMVVLGIGLLRIGRIIEFIPAPAVSGFMTGSAISIAAGQFPGLFGISSRLDTRAATYKVILDTLKNLKYSTKDAAFGVTGLLALYAIKFSFIHLAKRFPCRERLFFFLSIARNAFIIVVLTVAAYLYAHPRKDSEGDYPISVLKTVPRGFKHVGRPRIDTELISALAPHIPVSTIVLLLEHIAIAKSFGRLNGYKINPNQELIAIGVTNTIGTLFSAYPATGSFSRSALQSKSGVRTPAAGLITGVTVIIALYGLTDAFFWIPNAGLSAIIIHAVVDLVASPAHAFMFWRIAPLEYIIWLAAVLVTIFSSIDNGIYTSVIASVALLLIRIAIPEGQFLGRVTLVAGDNKQPRDVYVPLSINGSLVNPRVKVEAPADGVIVYRLKESVIFPNSSSVNTALVNYAREHTKRGKDMTNVPLSEQPWNDPGPSRSAQVDETADAKKSVLRAVVLDFSAVAHIDTTGVQNLIDTRKELERWADQPVEFHFASILSPWVRRALVAGGFGTDDRGRSVPYEAAPVVPLSASQDAGLSDEYVTIAFNDQPSEDDTSKIREDIKSTSSSTATLEAPIVSRSTPYFHLDLCSAVRAAETFV</sequence>
<dbReference type="GO" id="GO:0015116">
    <property type="term" value="F:sulfate transmembrane transporter activity"/>
    <property type="evidence" value="ECO:0007669"/>
    <property type="project" value="UniProtKB-ARBA"/>
</dbReference>
<dbReference type="FunFam" id="3.30.750.24:FF:000046">
    <property type="entry name" value="Solute carrier family 26 (Sodium-independent sulfate anion transporter), member 11"/>
    <property type="match status" value="1"/>
</dbReference>
<evidence type="ECO:0000256" key="1">
    <source>
        <dbReference type="ARBA" id="ARBA00004141"/>
    </source>
</evidence>
<protein>
    <recommendedName>
        <fullName evidence="10">STAS domain-containing protein</fullName>
    </recommendedName>
</protein>
<feature type="transmembrane region" description="Helical" evidence="9">
    <location>
        <begin position="260"/>
        <end position="284"/>
    </location>
</feature>
<dbReference type="Gene3D" id="3.30.750.24">
    <property type="entry name" value="STAS domain"/>
    <property type="match status" value="1"/>
</dbReference>
<evidence type="ECO:0000256" key="9">
    <source>
        <dbReference type="SAM" id="Phobius"/>
    </source>
</evidence>
<feature type="transmembrane region" description="Helical" evidence="9">
    <location>
        <begin position="148"/>
        <end position="168"/>
    </location>
</feature>
<dbReference type="SUPFAM" id="SSF52091">
    <property type="entry name" value="SpoIIaa-like"/>
    <property type="match status" value="1"/>
</dbReference>
<comment type="subcellular location">
    <subcellularLocation>
        <location evidence="1">Membrane</location>
        <topology evidence="1">Multi-pass membrane protein</topology>
    </subcellularLocation>
</comment>
<proteinExistence type="inferred from homology"/>
<feature type="transmembrane region" description="Helical" evidence="9">
    <location>
        <begin position="358"/>
        <end position="377"/>
    </location>
</feature>
<evidence type="ECO:0000256" key="5">
    <source>
        <dbReference type="ARBA" id="ARBA00022989"/>
    </source>
</evidence>
<dbReference type="PROSITE" id="PS50801">
    <property type="entry name" value="STAS"/>
    <property type="match status" value="1"/>
</dbReference>
<feature type="transmembrane region" description="Helical" evidence="9">
    <location>
        <begin position="230"/>
        <end position="248"/>
    </location>
</feature>
<keyword evidence="6 9" id="KW-0472">Membrane</keyword>
<dbReference type="InterPro" id="IPR011547">
    <property type="entry name" value="SLC26A/SulP_dom"/>
</dbReference>
<evidence type="ECO:0000259" key="10">
    <source>
        <dbReference type="PROSITE" id="PS50801"/>
    </source>
</evidence>
<dbReference type="InterPro" id="IPR002645">
    <property type="entry name" value="STAS_dom"/>
</dbReference>
<reference evidence="11" key="1">
    <citation type="submission" date="2021-01" db="EMBL/GenBank/DDBJ databases">
        <authorList>
            <person name="Kaushik A."/>
        </authorList>
    </citation>
    <scope>NUCLEOTIDE SEQUENCE</scope>
    <source>
        <strain evidence="11">AG1-1B</strain>
    </source>
</reference>
<evidence type="ECO:0000256" key="7">
    <source>
        <dbReference type="ARBA" id="ARBA00054315"/>
    </source>
</evidence>
<feature type="transmembrane region" description="Helical" evidence="9">
    <location>
        <begin position="470"/>
        <end position="488"/>
    </location>
</feature>
<dbReference type="PANTHER" id="PTHR11814">
    <property type="entry name" value="SULFATE TRANSPORTER"/>
    <property type="match status" value="1"/>
</dbReference>
<dbReference type="EMBL" id="CAJMWQ010000770">
    <property type="protein sequence ID" value="CAE6378653.1"/>
    <property type="molecule type" value="Genomic_DNA"/>
</dbReference>
<feature type="transmembrane region" description="Helical" evidence="9">
    <location>
        <begin position="61"/>
        <end position="83"/>
    </location>
</feature>
<comment type="function">
    <text evidence="7">High affinity uptake of sulfate into the cell.</text>
</comment>
<dbReference type="InterPro" id="IPR036513">
    <property type="entry name" value="STAS_dom_sf"/>
</dbReference>
<dbReference type="Proteomes" id="UP000663826">
    <property type="component" value="Unassembled WGS sequence"/>
</dbReference>
<evidence type="ECO:0000313" key="11">
    <source>
        <dbReference type="EMBL" id="CAE6378653.1"/>
    </source>
</evidence>
<dbReference type="CDD" id="cd07042">
    <property type="entry name" value="STAS_SulP_like_sulfate_transporter"/>
    <property type="match status" value="1"/>
</dbReference>
<evidence type="ECO:0000313" key="12">
    <source>
        <dbReference type="Proteomes" id="UP000663826"/>
    </source>
</evidence>
<dbReference type="Pfam" id="PF01740">
    <property type="entry name" value="STAS"/>
    <property type="match status" value="1"/>
</dbReference>
<accession>A0A8H2WJH5</accession>
<comment type="caution">
    <text evidence="11">The sequence shown here is derived from an EMBL/GenBank/DDBJ whole genome shotgun (WGS) entry which is preliminary data.</text>
</comment>
<keyword evidence="5 9" id="KW-1133">Transmembrane helix</keyword>
<dbReference type="NCBIfam" id="TIGR00815">
    <property type="entry name" value="sulP"/>
    <property type="match status" value="1"/>
</dbReference>
<comment type="similarity">
    <text evidence="2">Belongs to the SLC26A/SulP transporter (TC 2.A.53) family.</text>
</comment>
<feature type="transmembrane region" description="Helical" evidence="9">
    <location>
        <begin position="95"/>
        <end position="113"/>
    </location>
</feature>
<keyword evidence="4 9" id="KW-0812">Transmembrane</keyword>
<organism evidence="11 12">
    <name type="scientific">Rhizoctonia solani</name>
    <dbReference type="NCBI Taxonomy" id="456999"/>
    <lineage>
        <taxon>Eukaryota</taxon>
        <taxon>Fungi</taxon>
        <taxon>Dikarya</taxon>
        <taxon>Basidiomycota</taxon>
        <taxon>Agaricomycotina</taxon>
        <taxon>Agaricomycetes</taxon>
        <taxon>Cantharellales</taxon>
        <taxon>Ceratobasidiaceae</taxon>
        <taxon>Rhizoctonia</taxon>
    </lineage>
</organism>
<evidence type="ECO:0000256" key="6">
    <source>
        <dbReference type="ARBA" id="ARBA00023136"/>
    </source>
</evidence>
<feature type="transmembrane region" description="Helical" evidence="9">
    <location>
        <begin position="443"/>
        <end position="464"/>
    </location>
</feature>
<feature type="transmembrane region" description="Helical" evidence="9">
    <location>
        <begin position="415"/>
        <end position="436"/>
    </location>
</feature>
<evidence type="ECO:0000256" key="2">
    <source>
        <dbReference type="ARBA" id="ARBA00008692"/>
    </source>
</evidence>
<feature type="transmembrane region" description="Helical" evidence="9">
    <location>
        <begin position="389"/>
        <end position="409"/>
    </location>
</feature>
<evidence type="ECO:0000256" key="3">
    <source>
        <dbReference type="ARBA" id="ARBA00022448"/>
    </source>
</evidence>
<name>A0A8H2WJH5_9AGAM</name>
<dbReference type="GO" id="GO:0016020">
    <property type="term" value="C:membrane"/>
    <property type="evidence" value="ECO:0007669"/>
    <property type="project" value="UniProtKB-SubCell"/>
</dbReference>
<dbReference type="InterPro" id="IPR001902">
    <property type="entry name" value="SLC26A/SulP_fam"/>
</dbReference>
<gene>
    <name evidence="11" type="ORF">RDB_LOCUS19690</name>
</gene>
<feature type="domain" description="STAS" evidence="10">
    <location>
        <begin position="532"/>
        <end position="688"/>
    </location>
</feature>
<evidence type="ECO:0000256" key="8">
    <source>
        <dbReference type="SAM" id="MobiDB-lite"/>
    </source>
</evidence>
<feature type="transmembrane region" description="Helical" evidence="9">
    <location>
        <begin position="180"/>
        <end position="200"/>
    </location>
</feature>
<dbReference type="Pfam" id="PF00916">
    <property type="entry name" value="Sulfate_transp"/>
    <property type="match status" value="1"/>
</dbReference>
<dbReference type="GO" id="GO:1902434">
    <property type="term" value="P:sulfate import across plasma membrane"/>
    <property type="evidence" value="ECO:0007669"/>
    <property type="project" value="UniProtKB-ARBA"/>
</dbReference>
<evidence type="ECO:0000256" key="4">
    <source>
        <dbReference type="ARBA" id="ARBA00022692"/>
    </source>
</evidence>
<keyword evidence="3" id="KW-0813">Transport</keyword>
<dbReference type="AlphaFoldDB" id="A0A8H2WJH5"/>